<dbReference type="Proteomes" id="UP000303847">
    <property type="component" value="Chromosome"/>
</dbReference>
<gene>
    <name evidence="2" type="ORF">DDT54_19765</name>
    <name evidence="3" type="ORF">EH206_19375</name>
</gene>
<feature type="transmembrane region" description="Helical" evidence="1">
    <location>
        <begin position="97"/>
        <end position="117"/>
    </location>
</feature>
<evidence type="ECO:0000313" key="5">
    <source>
        <dbReference type="Proteomes" id="UP000303847"/>
    </source>
</evidence>
<accession>A0A2U1UH67</accession>
<dbReference type="Proteomes" id="UP000295985">
    <property type="component" value="Unassembled WGS sequence"/>
</dbReference>
<dbReference type="OrthoDB" id="6547738at2"/>
<sequence length="123" mass="13903">MNETKKNTLSPRRDGKFSHRAKRVLQLLGTMVAMMAIALVIAHWGINHPTDSAALRNWMQSTRYGWLVWRLALYAALAWGFWKIWHSPGCKPAYRGPLKRMAIACALFALVCEYSLFGGGLPL</sequence>
<reference evidence="2 4" key="1">
    <citation type="submission" date="2018-04" db="EMBL/GenBank/DDBJ databases">
        <title>Brenneria corticis sp.nov.</title>
        <authorList>
            <person name="Li Y."/>
        </authorList>
    </citation>
    <scope>NUCLEOTIDE SEQUENCE [LARGE SCALE GENOMIC DNA]</scope>
    <source>
        <strain evidence="2 4">LMG 2694</strain>
    </source>
</reference>
<keyword evidence="5" id="KW-1185">Reference proteome</keyword>
<dbReference type="AlphaFoldDB" id="A0A2U1UH67"/>
<evidence type="ECO:0000256" key="1">
    <source>
        <dbReference type="SAM" id="Phobius"/>
    </source>
</evidence>
<evidence type="ECO:0000313" key="3">
    <source>
        <dbReference type="EMBL" id="QCR07032.1"/>
    </source>
</evidence>
<dbReference type="EMBL" id="QDKK01000041">
    <property type="protein sequence ID" value="PWC21028.1"/>
    <property type="molecule type" value="Genomic_DNA"/>
</dbReference>
<keyword evidence="1" id="KW-1133">Transmembrane helix</keyword>
<dbReference type="EMBL" id="CP034036">
    <property type="protein sequence ID" value="QCR07032.1"/>
    <property type="molecule type" value="Genomic_DNA"/>
</dbReference>
<name>A0A2U1UH67_9GAMM</name>
<feature type="transmembrane region" description="Helical" evidence="1">
    <location>
        <begin position="66"/>
        <end position="85"/>
    </location>
</feature>
<evidence type="ECO:0000313" key="4">
    <source>
        <dbReference type="Proteomes" id="UP000295985"/>
    </source>
</evidence>
<keyword evidence="1" id="KW-0812">Transmembrane</keyword>
<feature type="transmembrane region" description="Helical" evidence="1">
    <location>
        <begin position="24"/>
        <end position="46"/>
    </location>
</feature>
<reference evidence="3 5" key="2">
    <citation type="submission" date="2018-11" db="EMBL/GenBank/DDBJ databases">
        <title>Genome sequences of Brenneria nigrifluens and Brenneria rubrifaciens.</title>
        <authorList>
            <person name="Poret-Peterson A.T."/>
            <person name="McClean A.E."/>
            <person name="Kluepfel D.A."/>
        </authorList>
    </citation>
    <scope>NUCLEOTIDE SEQUENCE [LARGE SCALE GENOMIC DNA]</scope>
    <source>
        <strain evidence="3 5">ATCC 13028</strain>
    </source>
</reference>
<proteinExistence type="predicted"/>
<dbReference type="RefSeq" id="WP_009114232.1">
    <property type="nucleotide sequence ID" value="NZ_CP034036.1"/>
</dbReference>
<evidence type="ECO:0000313" key="2">
    <source>
        <dbReference type="EMBL" id="PWC21028.1"/>
    </source>
</evidence>
<organism evidence="2 4">
    <name type="scientific">Brenneria nigrifluens DSM 30175 = ATCC 13028</name>
    <dbReference type="NCBI Taxonomy" id="1121120"/>
    <lineage>
        <taxon>Bacteria</taxon>
        <taxon>Pseudomonadati</taxon>
        <taxon>Pseudomonadota</taxon>
        <taxon>Gammaproteobacteria</taxon>
        <taxon>Enterobacterales</taxon>
        <taxon>Pectobacteriaceae</taxon>
        <taxon>Brenneria</taxon>
    </lineage>
</organism>
<keyword evidence="1" id="KW-0472">Membrane</keyword>
<protein>
    <submittedName>
        <fullName evidence="2">Uncharacterized protein</fullName>
    </submittedName>
</protein>